<keyword evidence="4" id="KW-0548">Nucleotidyltransferase</keyword>
<dbReference type="InterPro" id="IPR000768">
    <property type="entry name" value="ART"/>
</dbReference>
<proteinExistence type="inferred from homology"/>
<keyword evidence="6" id="KW-0520">NAD</keyword>
<keyword evidence="3 6" id="KW-0808">Transferase</keyword>
<evidence type="ECO:0000256" key="1">
    <source>
        <dbReference type="ARBA" id="ARBA00009558"/>
    </source>
</evidence>
<dbReference type="Pfam" id="PF01129">
    <property type="entry name" value="ART"/>
    <property type="match status" value="1"/>
</dbReference>
<evidence type="ECO:0000256" key="6">
    <source>
        <dbReference type="RuleBase" id="RU361228"/>
    </source>
</evidence>
<name>A0A815QSF3_9BILA</name>
<evidence type="ECO:0000313" key="7">
    <source>
        <dbReference type="EMBL" id="CAF1467171.1"/>
    </source>
</evidence>
<dbReference type="Proteomes" id="UP000663860">
    <property type="component" value="Unassembled WGS sequence"/>
</dbReference>
<dbReference type="PANTHER" id="PTHR36649">
    <property type="entry name" value="UBIQUITIN-LIKE DOMAIN-CONTAINING PROTEIN"/>
    <property type="match status" value="1"/>
</dbReference>
<dbReference type="Gene3D" id="3.90.176.10">
    <property type="entry name" value="Toxin ADP-ribosyltransferase, Chain A, domain 1"/>
    <property type="match status" value="1"/>
</dbReference>
<reference evidence="7" key="1">
    <citation type="submission" date="2021-02" db="EMBL/GenBank/DDBJ databases">
        <authorList>
            <person name="Nowell W R."/>
        </authorList>
    </citation>
    <scope>NUCLEOTIDE SEQUENCE</scope>
</reference>
<organism evidence="7 9">
    <name type="scientific">Adineta steineri</name>
    <dbReference type="NCBI Taxonomy" id="433720"/>
    <lineage>
        <taxon>Eukaryota</taxon>
        <taxon>Metazoa</taxon>
        <taxon>Spiralia</taxon>
        <taxon>Gnathifera</taxon>
        <taxon>Rotifera</taxon>
        <taxon>Eurotatoria</taxon>
        <taxon>Bdelloidea</taxon>
        <taxon>Adinetida</taxon>
        <taxon>Adinetidae</taxon>
        <taxon>Adineta</taxon>
    </lineage>
</organism>
<dbReference type="Gene3D" id="3.90.228.10">
    <property type="match status" value="1"/>
</dbReference>
<evidence type="ECO:0000256" key="3">
    <source>
        <dbReference type="ARBA" id="ARBA00022679"/>
    </source>
</evidence>
<evidence type="ECO:0000313" key="9">
    <source>
        <dbReference type="Proteomes" id="UP000663860"/>
    </source>
</evidence>
<evidence type="ECO:0000256" key="2">
    <source>
        <dbReference type="ARBA" id="ARBA00022676"/>
    </source>
</evidence>
<sequence>MAERIVPERFLDAGEEPEQTLTPIHGYEKVPLVSLKEAIEPIKSLLYNADIMVEIAKRNSRKPADDLTSDESAAIHLYTMQWPQPNESLYTLLNKNLRSKNRETLVSWFCFLKLFLTALYKLPSIKSTIWRGVRGNLSSQYDADQIWWGASSCTETMKTMEAFVGTSGVRTLFTIECINGRSISAHSYFKDENEILLMPGSYFKVVDKWSPAKDLYIIHLREMTPPFLTVASPFYTPSASATSQGPMNSNDILLLDENLCDKQYDKDFTNIDDKGKSFTRGGLEYRRPCGWKRFAIKVVGKYENEIWLGSDNSPGEWAVSYHGTKQDTVRSIAQTGYDFTNKKRFLFERGIYTTPNINTAKLYASTFTYNGEEYYVVLQNRVNPETLIKIDCSKTGDGDFWISPSPDDIRLYGYCIMKKS</sequence>
<dbReference type="GO" id="GO:0016779">
    <property type="term" value="F:nucleotidyltransferase activity"/>
    <property type="evidence" value="ECO:0007669"/>
    <property type="project" value="UniProtKB-KW"/>
</dbReference>
<dbReference type="AlphaFoldDB" id="A0A815QSF3"/>
<keyword evidence="2 6" id="KW-0328">Glycosyltransferase</keyword>
<evidence type="ECO:0000313" key="8">
    <source>
        <dbReference type="EMBL" id="CAF4086485.1"/>
    </source>
</evidence>
<comment type="caution">
    <text evidence="7">The sequence shown here is derived from an EMBL/GenBank/DDBJ whole genome shotgun (WGS) entry which is preliminary data.</text>
</comment>
<comment type="catalytic activity">
    <reaction evidence="5 6">
        <text>L-arginyl-[protein] + NAD(+) = N(omega)-(ADP-D-ribosyl)-L-arginyl-[protein] + nicotinamide + H(+)</text>
        <dbReference type="Rhea" id="RHEA:19149"/>
        <dbReference type="Rhea" id="RHEA-COMP:10532"/>
        <dbReference type="Rhea" id="RHEA-COMP:15087"/>
        <dbReference type="ChEBI" id="CHEBI:15378"/>
        <dbReference type="ChEBI" id="CHEBI:17154"/>
        <dbReference type="ChEBI" id="CHEBI:29965"/>
        <dbReference type="ChEBI" id="CHEBI:57540"/>
        <dbReference type="ChEBI" id="CHEBI:142554"/>
        <dbReference type="EC" id="2.4.2.31"/>
    </reaction>
</comment>
<dbReference type="PANTHER" id="PTHR36649:SF28">
    <property type="entry name" value="UBIQUITIN-LIKE DOMAIN-CONTAINING PROTEIN"/>
    <property type="match status" value="1"/>
</dbReference>
<dbReference type="Proteomes" id="UP000663868">
    <property type="component" value="Unassembled WGS sequence"/>
</dbReference>
<gene>
    <name evidence="7" type="ORF">IZO911_LOCUS43258</name>
    <name evidence="8" type="ORF">KXQ929_LOCUS33689</name>
</gene>
<evidence type="ECO:0000256" key="4">
    <source>
        <dbReference type="ARBA" id="ARBA00022695"/>
    </source>
</evidence>
<protein>
    <recommendedName>
        <fullName evidence="6">NAD(P)(+)--arginine ADP-ribosyltransferase</fullName>
        <ecNumber evidence="6">2.4.2.31</ecNumber>
    </recommendedName>
    <alternativeName>
        <fullName evidence="6">Mono(ADP-ribosyl)transferase</fullName>
    </alternativeName>
</protein>
<comment type="similarity">
    <text evidence="1 6">Belongs to the Arg-specific ADP-ribosyltransferase family.</text>
</comment>
<keyword evidence="6" id="KW-0521">NADP</keyword>
<accession>A0A815QSF3</accession>
<dbReference type="EMBL" id="CAJOBB010004378">
    <property type="protein sequence ID" value="CAF4086485.1"/>
    <property type="molecule type" value="Genomic_DNA"/>
</dbReference>
<dbReference type="SUPFAM" id="SSF56399">
    <property type="entry name" value="ADP-ribosylation"/>
    <property type="match status" value="2"/>
</dbReference>
<evidence type="ECO:0000256" key="5">
    <source>
        <dbReference type="ARBA" id="ARBA00047597"/>
    </source>
</evidence>
<dbReference type="GO" id="GO:0106274">
    <property type="term" value="F:NAD+-protein-arginine ADP-ribosyltransferase activity"/>
    <property type="evidence" value="ECO:0007669"/>
    <property type="project" value="UniProtKB-EC"/>
</dbReference>
<dbReference type="EC" id="2.4.2.31" evidence="6"/>
<dbReference type="PROSITE" id="PS51996">
    <property type="entry name" value="TR_MART"/>
    <property type="match status" value="1"/>
</dbReference>
<dbReference type="EMBL" id="CAJNOE010002090">
    <property type="protein sequence ID" value="CAF1467171.1"/>
    <property type="molecule type" value="Genomic_DNA"/>
</dbReference>